<dbReference type="InterPro" id="IPR044855">
    <property type="entry name" value="CoA-Trfase_III_dom3_sf"/>
</dbReference>
<dbReference type="Gene3D" id="3.40.50.10540">
    <property type="entry name" value="Crotonobetainyl-coa:carnitine coa-transferase, domain 1"/>
    <property type="match status" value="1"/>
</dbReference>
<dbReference type="AlphaFoldDB" id="A0A157ZRN3"/>
<dbReference type="STRING" id="1777137.AWB76_01158"/>
<dbReference type="Gene3D" id="3.30.1540.10">
    <property type="entry name" value="formyl-coa transferase, domain 3"/>
    <property type="match status" value="1"/>
</dbReference>
<dbReference type="InterPro" id="IPR050483">
    <property type="entry name" value="CoA-transferase_III_domain"/>
</dbReference>
<proteinExistence type="predicted"/>
<evidence type="ECO:0000313" key="3">
    <source>
        <dbReference type="Proteomes" id="UP000054624"/>
    </source>
</evidence>
<accession>A0A157ZRN3</accession>
<gene>
    <name evidence="2" type="ORF">AWB76_01158</name>
</gene>
<dbReference type="SUPFAM" id="SSF89796">
    <property type="entry name" value="CoA-transferase family III (CaiB/BaiF)"/>
    <property type="match status" value="1"/>
</dbReference>
<evidence type="ECO:0000313" key="2">
    <source>
        <dbReference type="EMBL" id="SAK48155.1"/>
    </source>
</evidence>
<dbReference type="PANTHER" id="PTHR48207">
    <property type="entry name" value="SUCCINATE--HYDROXYMETHYLGLUTARATE COA-TRANSFERASE"/>
    <property type="match status" value="1"/>
</dbReference>
<organism evidence="2 3">
    <name type="scientific">Caballeronia temeraria</name>
    <dbReference type="NCBI Taxonomy" id="1777137"/>
    <lineage>
        <taxon>Bacteria</taxon>
        <taxon>Pseudomonadati</taxon>
        <taxon>Pseudomonadota</taxon>
        <taxon>Betaproteobacteria</taxon>
        <taxon>Burkholderiales</taxon>
        <taxon>Burkholderiaceae</taxon>
        <taxon>Caballeronia</taxon>
    </lineage>
</organism>
<dbReference type="Pfam" id="PF02515">
    <property type="entry name" value="CoA_transf_3"/>
    <property type="match status" value="1"/>
</dbReference>
<dbReference type="InterPro" id="IPR023606">
    <property type="entry name" value="CoA-Trfase_III_dom_1_sf"/>
</dbReference>
<keyword evidence="1 2" id="KW-0808">Transferase</keyword>
<reference evidence="3" key="1">
    <citation type="submission" date="2016-01" db="EMBL/GenBank/DDBJ databases">
        <authorList>
            <person name="Peeters Charlotte."/>
        </authorList>
    </citation>
    <scope>NUCLEOTIDE SEQUENCE [LARGE SCALE GENOMIC DNA]</scope>
</reference>
<dbReference type="GO" id="GO:0008410">
    <property type="term" value="F:CoA-transferase activity"/>
    <property type="evidence" value="ECO:0007669"/>
    <property type="project" value="TreeGrafter"/>
</dbReference>
<dbReference type="EMBL" id="FCOI02000003">
    <property type="protein sequence ID" value="SAK48155.1"/>
    <property type="molecule type" value="Genomic_DNA"/>
</dbReference>
<dbReference type="Proteomes" id="UP000054624">
    <property type="component" value="Unassembled WGS sequence"/>
</dbReference>
<keyword evidence="3" id="KW-1185">Reference proteome</keyword>
<name>A0A157ZRN3_9BURK</name>
<dbReference type="PANTHER" id="PTHR48207:SF4">
    <property type="entry name" value="BLL6097 PROTEIN"/>
    <property type="match status" value="1"/>
</dbReference>
<dbReference type="RefSeq" id="WP_061159142.1">
    <property type="nucleotide sequence ID" value="NZ_FCOI02000003.1"/>
</dbReference>
<evidence type="ECO:0000256" key="1">
    <source>
        <dbReference type="ARBA" id="ARBA00022679"/>
    </source>
</evidence>
<protein>
    <submittedName>
        <fullName evidence="2">Formyl-CoA transferase</fullName>
    </submittedName>
</protein>
<dbReference type="InterPro" id="IPR003673">
    <property type="entry name" value="CoA-Trfase_fam_III"/>
</dbReference>
<sequence>MSDTNAAAAATAGAGPLEGMRVIELAHIMSGPICGMMLADMGADVIKVEKIPNGDDCRRFAPILPSGESASFMIVNRNKRGIALNLKTDGGKEVLRKMLASADVVTENYRRGTMEKLGMGYEALKTVNPGLIYCAISGYGRSGPMADKGGFDLIAQGLSGLMSMTGEPGQAPIKAGSPVTDINAGILAALGISAAYARKQATGLGQMVDTSLFEAGLQQMYWAFANYFADGTVLPKAGSANPTSAPYQAFRTQDGWVNIGAANQSNYERLVGVLNIPGLADDERFQTNAGRLKHRDALVEILTRRLVERTTDEWLASFDRIGLPSGAVLSVPEASSHEQAIARGMIVETAHPLAGPMRGIGLPIHFSEGCTKASRPAPLLGQHTGEVLEEYGFDEARIQALKDEGAILETDVPA</sequence>